<keyword evidence="3" id="KW-1185">Reference proteome</keyword>
<dbReference type="EMBL" id="PJNB01000001">
    <property type="protein sequence ID" value="PKW12737.1"/>
    <property type="molecule type" value="Genomic_DNA"/>
</dbReference>
<gene>
    <name evidence="2" type="ORF">A8926_0217</name>
</gene>
<proteinExistence type="predicted"/>
<dbReference type="AlphaFoldDB" id="A0A2N3XPY0"/>
<sequence>MRTAKRVLAAAAVGVPLLLGVSGTAMAAQGSGHPVKASWIVKETQEQSAQNHTVQNNINVSPITQVSYNSKGEQAAMTFTQQNNVNGTEQTEGQMDVDD</sequence>
<feature type="chain" id="PRO_5014988725" evidence="1">
    <location>
        <begin position="28"/>
        <end position="99"/>
    </location>
</feature>
<keyword evidence="1" id="KW-0732">Signal</keyword>
<dbReference type="Proteomes" id="UP000233786">
    <property type="component" value="Unassembled WGS sequence"/>
</dbReference>
<dbReference type="OrthoDB" id="3698748at2"/>
<protein>
    <submittedName>
        <fullName evidence="2">Uncharacterized protein</fullName>
    </submittedName>
</protein>
<dbReference type="RefSeq" id="WP_010315947.1">
    <property type="nucleotide sequence ID" value="NZ_CP061007.1"/>
</dbReference>
<accession>A0A2N3XPY0</accession>
<reference evidence="2" key="1">
    <citation type="submission" date="2017-12" db="EMBL/GenBank/DDBJ databases">
        <title>Sequencing the genomes of 1000 Actinobacteria strains.</title>
        <authorList>
            <person name="Klenk H.-P."/>
        </authorList>
    </citation>
    <scope>NUCLEOTIDE SEQUENCE [LARGE SCALE GENOMIC DNA]</scope>
    <source>
        <strain evidence="2">DSM 44228</strain>
    </source>
</reference>
<evidence type="ECO:0000313" key="2">
    <source>
        <dbReference type="EMBL" id="PKW12737.1"/>
    </source>
</evidence>
<name>A0A2N3XPY0_SACSN</name>
<feature type="signal peptide" evidence="1">
    <location>
        <begin position="1"/>
        <end position="27"/>
    </location>
</feature>
<comment type="caution">
    <text evidence="2">The sequence shown here is derived from an EMBL/GenBank/DDBJ whole genome shotgun (WGS) entry which is preliminary data.</text>
</comment>
<evidence type="ECO:0000313" key="3">
    <source>
        <dbReference type="Proteomes" id="UP000233786"/>
    </source>
</evidence>
<organism evidence="2 3">
    <name type="scientific">Saccharopolyspora spinosa</name>
    <dbReference type="NCBI Taxonomy" id="60894"/>
    <lineage>
        <taxon>Bacteria</taxon>
        <taxon>Bacillati</taxon>
        <taxon>Actinomycetota</taxon>
        <taxon>Actinomycetes</taxon>
        <taxon>Pseudonocardiales</taxon>
        <taxon>Pseudonocardiaceae</taxon>
        <taxon>Saccharopolyspora</taxon>
    </lineage>
</organism>
<evidence type="ECO:0000256" key="1">
    <source>
        <dbReference type="SAM" id="SignalP"/>
    </source>
</evidence>